<sequence>MLSNQKNKKLYIKIKQVKKMQNKTKKIYNQKKHINELKKKILLHQIEIKKIHETICDLSKQLNYMKLYINQLLASQRPPHY</sequence>
<dbReference type="EMBL" id="CP034885">
    <property type="protein sequence ID" value="QCI19048.1"/>
    <property type="molecule type" value="Genomic_DNA"/>
</dbReference>
<evidence type="ECO:0000313" key="1">
    <source>
        <dbReference type="EMBL" id="QCI19048.1"/>
    </source>
</evidence>
<reference evidence="1 2" key="1">
    <citation type="submission" date="2018-12" db="EMBL/GenBank/DDBJ databases">
        <authorList>
            <person name="Chong R.A."/>
        </authorList>
    </citation>
    <scope>NUCLEOTIDE SEQUENCE [LARGE SCALE GENOMIC DNA]</scope>
    <source>
        <strain evidence="1 2">Ane</strain>
    </source>
</reference>
<name>A0A4D6XX04_9GAMM</name>
<accession>A0A4D6XX04</accession>
<dbReference type="OrthoDB" id="6554633at2"/>
<evidence type="ECO:0000313" key="2">
    <source>
        <dbReference type="Proteomes" id="UP000298791"/>
    </source>
</evidence>
<protein>
    <submittedName>
        <fullName evidence="1">Uncharacterized protein</fullName>
    </submittedName>
</protein>
<reference evidence="1 2" key="2">
    <citation type="submission" date="2019-05" db="EMBL/GenBank/DDBJ databases">
        <title>Genome evolution of the obligate endosymbiont Buchnera aphidicola.</title>
        <authorList>
            <person name="Moran N.A."/>
        </authorList>
    </citation>
    <scope>NUCLEOTIDE SEQUENCE [LARGE SCALE GENOMIC DNA]</scope>
    <source>
        <strain evidence="1 2">Ane</strain>
    </source>
</reference>
<organism evidence="1 2">
    <name type="scientific">Buchnera aphidicola</name>
    <name type="common">Aphis nerii</name>
    <dbReference type="NCBI Taxonomy" id="1241835"/>
    <lineage>
        <taxon>Bacteria</taxon>
        <taxon>Pseudomonadati</taxon>
        <taxon>Pseudomonadota</taxon>
        <taxon>Gammaproteobacteria</taxon>
        <taxon>Enterobacterales</taxon>
        <taxon>Erwiniaceae</taxon>
        <taxon>Buchnera</taxon>
    </lineage>
</organism>
<dbReference type="Proteomes" id="UP000298791">
    <property type="component" value="Chromosome"/>
</dbReference>
<gene>
    <name evidence="1" type="ORF">D9V64_02715</name>
</gene>
<dbReference type="AlphaFoldDB" id="A0A4D6XX04"/>
<dbReference type="RefSeq" id="WP_158367053.1">
    <property type="nucleotide sequence ID" value="NZ_CP034885.1"/>
</dbReference>
<proteinExistence type="predicted"/>